<dbReference type="SMART" id="SM00312">
    <property type="entry name" value="PX"/>
    <property type="match status" value="1"/>
</dbReference>
<feature type="domain" description="PX" evidence="3">
    <location>
        <begin position="2"/>
        <end position="117"/>
    </location>
</feature>
<protein>
    <submittedName>
        <fullName evidence="4">Target SNARE coiled-coil domain</fullName>
    </submittedName>
</protein>
<feature type="region of interest" description="Disordered" evidence="1">
    <location>
        <begin position="55"/>
        <end position="80"/>
    </location>
</feature>
<dbReference type="InterPro" id="IPR001683">
    <property type="entry name" value="PX_dom"/>
</dbReference>
<dbReference type="InterPro" id="IPR036871">
    <property type="entry name" value="PX_dom_sf"/>
</dbReference>
<dbReference type="Pfam" id="PF00787">
    <property type="entry name" value="PX"/>
    <property type="match status" value="1"/>
</dbReference>
<dbReference type="AlphaFoldDB" id="A0A1W5D2F5"/>
<dbReference type="Proteomes" id="UP000192927">
    <property type="component" value="Unassembled WGS sequence"/>
</dbReference>
<dbReference type="PROSITE" id="PS50195">
    <property type="entry name" value="PX"/>
    <property type="match status" value="1"/>
</dbReference>
<sequence>MAPSVEISIPKTQISNTTKPYTVYDISLRLPLRSFTVQKRYSDFTALHSALASQAGAPPPATLPQKSWFSRTTSNPGLTEERRKGLESYLRTINEVDDARWRSTSAWRSFLNLPVSTNSNTASVLHSAITTGTSVTDPVVWLDCHRDLKSLLYDARLQLTRRDQAASAQAQHECSAQAKKSLVRAGTMIITLERGLKEEGWDLGDGEIRRRKDLVGSAKKEKEGLEDLLNAMVAKSQLDKTVASVADKTALVGKASKQGRVLGKETSKTRELDNQGVLQLQKQLMEEQDLDVEELAKVVRRQRELGVAIQEELAVQKDMLELLDEDVTRVSGKVDVVRKRVDQIR</sequence>
<evidence type="ECO:0000313" key="4">
    <source>
        <dbReference type="EMBL" id="SLM37303.1"/>
    </source>
</evidence>
<evidence type="ECO:0000259" key="2">
    <source>
        <dbReference type="PROSITE" id="PS50192"/>
    </source>
</evidence>
<organism evidence="4 5">
    <name type="scientific">Lasallia pustulata</name>
    <dbReference type="NCBI Taxonomy" id="136370"/>
    <lineage>
        <taxon>Eukaryota</taxon>
        <taxon>Fungi</taxon>
        <taxon>Dikarya</taxon>
        <taxon>Ascomycota</taxon>
        <taxon>Pezizomycotina</taxon>
        <taxon>Lecanoromycetes</taxon>
        <taxon>OSLEUM clade</taxon>
        <taxon>Umbilicariomycetidae</taxon>
        <taxon>Umbilicariales</taxon>
        <taxon>Umbilicariaceae</taxon>
        <taxon>Lasallia</taxon>
    </lineage>
</organism>
<dbReference type="CDD" id="cd06897">
    <property type="entry name" value="PX_SNARE"/>
    <property type="match status" value="1"/>
</dbReference>
<dbReference type="CDD" id="cd15858">
    <property type="entry name" value="SNARE_VAM7"/>
    <property type="match status" value="1"/>
</dbReference>
<dbReference type="InterPro" id="IPR000727">
    <property type="entry name" value="T_SNARE_dom"/>
</dbReference>
<feature type="compositionally biased region" description="Polar residues" evidence="1">
    <location>
        <begin position="64"/>
        <end position="77"/>
    </location>
</feature>
<reference evidence="5" key="1">
    <citation type="submission" date="2017-03" db="EMBL/GenBank/DDBJ databases">
        <authorList>
            <person name="Sharma R."/>
            <person name="Thines M."/>
        </authorList>
    </citation>
    <scope>NUCLEOTIDE SEQUENCE [LARGE SCALE GENOMIC DNA]</scope>
</reference>
<dbReference type="PANTHER" id="PTHR22775:SF3">
    <property type="entry name" value="SORTING NEXIN-13"/>
    <property type="match status" value="1"/>
</dbReference>
<evidence type="ECO:0000259" key="3">
    <source>
        <dbReference type="PROSITE" id="PS50195"/>
    </source>
</evidence>
<dbReference type="Gene3D" id="3.30.1520.10">
    <property type="entry name" value="Phox-like domain"/>
    <property type="match status" value="1"/>
</dbReference>
<keyword evidence="5" id="KW-1185">Reference proteome</keyword>
<dbReference type="SMART" id="SM00397">
    <property type="entry name" value="t_SNARE"/>
    <property type="match status" value="1"/>
</dbReference>
<proteinExistence type="predicted"/>
<dbReference type="SUPFAM" id="SSF58038">
    <property type="entry name" value="SNARE fusion complex"/>
    <property type="match status" value="1"/>
</dbReference>
<feature type="domain" description="T-SNARE coiled-coil homology" evidence="2">
    <location>
        <begin position="282"/>
        <end position="344"/>
    </location>
</feature>
<dbReference type="Gene3D" id="1.20.5.110">
    <property type="match status" value="1"/>
</dbReference>
<dbReference type="GO" id="GO:0035091">
    <property type="term" value="F:phosphatidylinositol binding"/>
    <property type="evidence" value="ECO:0007669"/>
    <property type="project" value="InterPro"/>
</dbReference>
<evidence type="ECO:0000313" key="5">
    <source>
        <dbReference type="Proteomes" id="UP000192927"/>
    </source>
</evidence>
<evidence type="ECO:0000256" key="1">
    <source>
        <dbReference type="SAM" id="MobiDB-lite"/>
    </source>
</evidence>
<dbReference type="PANTHER" id="PTHR22775">
    <property type="entry name" value="SORTING NEXIN"/>
    <property type="match status" value="1"/>
</dbReference>
<name>A0A1W5D2F5_9LECA</name>
<dbReference type="PROSITE" id="PS50192">
    <property type="entry name" value="T_SNARE"/>
    <property type="match status" value="1"/>
</dbReference>
<dbReference type="EMBL" id="FWEW01001545">
    <property type="protein sequence ID" value="SLM37303.1"/>
    <property type="molecule type" value="Genomic_DNA"/>
</dbReference>
<accession>A0A1W5D2F5</accession>
<dbReference type="SUPFAM" id="SSF64268">
    <property type="entry name" value="PX domain"/>
    <property type="match status" value="1"/>
</dbReference>